<evidence type="ECO:0000313" key="4">
    <source>
        <dbReference type="Proteomes" id="UP000054558"/>
    </source>
</evidence>
<keyword evidence="4" id="KW-1185">Reference proteome</keyword>
<dbReference type="AlphaFoldDB" id="A0A1Y1HY81"/>
<feature type="compositionally biased region" description="Basic and acidic residues" evidence="2">
    <location>
        <begin position="343"/>
        <end position="382"/>
    </location>
</feature>
<dbReference type="OrthoDB" id="153872at2759"/>
<dbReference type="OMA" id="CPHELFP"/>
<dbReference type="PANTHER" id="PTHR12375">
    <property type="entry name" value="RNA-BINDING PROTEIN LUC7-RELATED"/>
    <property type="match status" value="1"/>
</dbReference>
<dbReference type="GO" id="GO:0003729">
    <property type="term" value="F:mRNA binding"/>
    <property type="evidence" value="ECO:0000318"/>
    <property type="project" value="GO_Central"/>
</dbReference>
<protein>
    <submittedName>
        <fullName evidence="3">Luc7-like protein</fullName>
    </submittedName>
</protein>
<dbReference type="GO" id="GO:0005685">
    <property type="term" value="C:U1 snRNP"/>
    <property type="evidence" value="ECO:0000318"/>
    <property type="project" value="GO_Central"/>
</dbReference>
<dbReference type="Proteomes" id="UP000054558">
    <property type="component" value="Unassembled WGS sequence"/>
</dbReference>
<dbReference type="EMBL" id="DF237103">
    <property type="protein sequence ID" value="GAQ83605.1"/>
    <property type="molecule type" value="Genomic_DNA"/>
</dbReference>
<dbReference type="STRING" id="105231.A0A1Y1HY81"/>
<dbReference type="Pfam" id="PF03194">
    <property type="entry name" value="LUC7"/>
    <property type="match status" value="2"/>
</dbReference>
<accession>A0A1Y1HY81</accession>
<evidence type="ECO:0000256" key="1">
    <source>
        <dbReference type="ARBA" id="ARBA00005655"/>
    </source>
</evidence>
<gene>
    <name evidence="3" type="ORF">KFL_001540230</name>
</gene>
<dbReference type="GO" id="GO:0006376">
    <property type="term" value="P:mRNA splice site recognition"/>
    <property type="evidence" value="ECO:0000318"/>
    <property type="project" value="GO_Central"/>
</dbReference>
<feature type="region of interest" description="Disordered" evidence="2">
    <location>
        <begin position="292"/>
        <end position="382"/>
    </location>
</feature>
<evidence type="ECO:0000313" key="3">
    <source>
        <dbReference type="EMBL" id="GAQ83605.1"/>
    </source>
</evidence>
<feature type="compositionally biased region" description="Basic and acidic residues" evidence="2">
    <location>
        <begin position="292"/>
        <end position="335"/>
    </location>
</feature>
<dbReference type="GO" id="GO:0071004">
    <property type="term" value="C:U2-type prespliceosome"/>
    <property type="evidence" value="ECO:0000318"/>
    <property type="project" value="GO_Central"/>
</dbReference>
<organism evidence="3 4">
    <name type="scientific">Klebsormidium nitens</name>
    <name type="common">Green alga</name>
    <name type="synonym">Ulothrix nitens</name>
    <dbReference type="NCBI Taxonomy" id="105231"/>
    <lineage>
        <taxon>Eukaryota</taxon>
        <taxon>Viridiplantae</taxon>
        <taxon>Streptophyta</taxon>
        <taxon>Klebsormidiophyceae</taxon>
        <taxon>Klebsormidiales</taxon>
        <taxon>Klebsormidiaceae</taxon>
        <taxon>Klebsormidium</taxon>
    </lineage>
</organism>
<dbReference type="InterPro" id="IPR004882">
    <property type="entry name" value="Luc7-rel"/>
</dbReference>
<evidence type="ECO:0000256" key="2">
    <source>
        <dbReference type="SAM" id="MobiDB-lite"/>
    </source>
</evidence>
<name>A0A1Y1HY81_KLENI</name>
<reference evidence="3 4" key="1">
    <citation type="journal article" date="2014" name="Nat. Commun.">
        <title>Klebsormidium flaccidum genome reveals primary factors for plant terrestrial adaptation.</title>
        <authorList>
            <person name="Hori K."/>
            <person name="Maruyama F."/>
            <person name="Fujisawa T."/>
            <person name="Togashi T."/>
            <person name="Yamamoto N."/>
            <person name="Seo M."/>
            <person name="Sato S."/>
            <person name="Yamada T."/>
            <person name="Mori H."/>
            <person name="Tajima N."/>
            <person name="Moriyama T."/>
            <person name="Ikeuchi M."/>
            <person name="Watanabe M."/>
            <person name="Wada H."/>
            <person name="Kobayashi K."/>
            <person name="Saito M."/>
            <person name="Masuda T."/>
            <person name="Sasaki-Sekimoto Y."/>
            <person name="Mashiguchi K."/>
            <person name="Awai K."/>
            <person name="Shimojima M."/>
            <person name="Masuda S."/>
            <person name="Iwai M."/>
            <person name="Nobusawa T."/>
            <person name="Narise T."/>
            <person name="Kondo S."/>
            <person name="Saito H."/>
            <person name="Sato R."/>
            <person name="Murakawa M."/>
            <person name="Ihara Y."/>
            <person name="Oshima-Yamada Y."/>
            <person name="Ohtaka K."/>
            <person name="Satoh M."/>
            <person name="Sonobe K."/>
            <person name="Ishii M."/>
            <person name="Ohtani R."/>
            <person name="Kanamori-Sato M."/>
            <person name="Honoki R."/>
            <person name="Miyazaki D."/>
            <person name="Mochizuki H."/>
            <person name="Umetsu J."/>
            <person name="Higashi K."/>
            <person name="Shibata D."/>
            <person name="Kamiya Y."/>
            <person name="Sato N."/>
            <person name="Nakamura Y."/>
            <person name="Tabata S."/>
            <person name="Ida S."/>
            <person name="Kurokawa K."/>
            <person name="Ohta H."/>
        </authorList>
    </citation>
    <scope>NUCLEOTIDE SEQUENCE [LARGE SCALE GENOMIC DNA]</scope>
    <source>
        <strain evidence="3 4">NIES-2285</strain>
    </source>
</reference>
<proteinExistence type="inferred from homology"/>
<comment type="similarity">
    <text evidence="1">Belongs to the Luc7 family.</text>
</comment>
<sequence length="382" mass="44811">MDAFRKQLDDLMGANRNGDSREVDHKYYDRAVCRLYLCGLCPHELFVNTKMDMGPCPKAHSVKLRRDYEEARKKGKENYDRELEDALLKIIDECDRKIQRALKRLQDEDTGVATAVPVSRSTKTPESLEISNEIRKKQQEAEECELAGKSDDKLKMMDVIEALKAKRAEIQAAALLEAFNKDKQLGVPQHIDEKLKQAEQAGESGQVDEAQRLMDEAEALKKRATTVVVPEPPRVLQQVDSRITDQKLRVCDICGAFLSIYDKNANTGLTDHLGGKLHVGYMEVRNKLHAIRDERLKGRDELPPPPPPREKERERDPERPRDRDRERDRERDRDRDRRKRERSRSPVRERERHSHRERDRDRDHERYRDRDDRGRGRDRDRR</sequence>